<dbReference type="PANTHER" id="PTHR46910">
    <property type="entry name" value="TRANSCRIPTION FACTOR PDR1"/>
    <property type="match status" value="1"/>
</dbReference>
<dbReference type="GO" id="GO:0003677">
    <property type="term" value="F:DNA binding"/>
    <property type="evidence" value="ECO:0007669"/>
    <property type="project" value="InterPro"/>
</dbReference>
<dbReference type="EMBL" id="JAGTJS010000037">
    <property type="protein sequence ID" value="KAH7230380.1"/>
    <property type="molecule type" value="Genomic_DNA"/>
</dbReference>
<evidence type="ECO:0000313" key="3">
    <source>
        <dbReference type="EMBL" id="KAH7230380.1"/>
    </source>
</evidence>
<evidence type="ECO:0000256" key="1">
    <source>
        <dbReference type="ARBA" id="ARBA00023242"/>
    </source>
</evidence>
<organism evidence="3 4">
    <name type="scientific">Fusarium solani</name>
    <name type="common">Filamentous fungus</name>
    <dbReference type="NCBI Taxonomy" id="169388"/>
    <lineage>
        <taxon>Eukaryota</taxon>
        <taxon>Fungi</taxon>
        <taxon>Dikarya</taxon>
        <taxon>Ascomycota</taxon>
        <taxon>Pezizomycotina</taxon>
        <taxon>Sordariomycetes</taxon>
        <taxon>Hypocreomycetidae</taxon>
        <taxon>Hypocreales</taxon>
        <taxon>Nectriaceae</taxon>
        <taxon>Fusarium</taxon>
        <taxon>Fusarium solani species complex</taxon>
    </lineage>
</organism>
<keyword evidence="4" id="KW-1185">Reference proteome</keyword>
<dbReference type="InterPro" id="IPR050987">
    <property type="entry name" value="AtrR-like"/>
</dbReference>
<dbReference type="InterPro" id="IPR007219">
    <property type="entry name" value="XnlR_reg_dom"/>
</dbReference>
<dbReference type="GO" id="GO:0006351">
    <property type="term" value="P:DNA-templated transcription"/>
    <property type="evidence" value="ECO:0007669"/>
    <property type="project" value="InterPro"/>
</dbReference>
<dbReference type="Proteomes" id="UP000736672">
    <property type="component" value="Unassembled WGS sequence"/>
</dbReference>
<evidence type="ECO:0000313" key="4">
    <source>
        <dbReference type="Proteomes" id="UP000736672"/>
    </source>
</evidence>
<dbReference type="GO" id="GO:0003700">
    <property type="term" value="F:DNA-binding transcription factor activity"/>
    <property type="evidence" value="ECO:0007669"/>
    <property type="project" value="InterPro"/>
</dbReference>
<sequence length="659" mass="72827">MNCKVQMSQHVERVISVILASEKKIDQIEIRLSSIESLLRELSQRTISASGGHLQLPSAPQLLAPNVSTAISSGFTTAAPSTVHQESSSDESVFAGNSVLAVHTSYASELLENAIERTPIDHVSPEMREALSDLKQLIELQKRQSIGRGPRFPLQQHIPVGGLGQLPMPPMDIVVNLLNGIKASPPGLFTLICSFVRISDFAQLCRKVYFPIDDFTDAAFLVVNAVLYYLFLEQYTLASDKATKEEVGPLIQLCRINLETSLANTSLFMSSKVETVQALLLGTMYSIDVSRPTVAWHLNCAAAQICQTAGFHRQEQLSRDPSNANIKSNLFWHIYTNDKALGLRLGRAPAIQDWDIDIPRRFNFEGLVTLELSGVATMLVRLATLQGHVYEKLYSPNAFAQSQSELAERARILGTECRHVELESTLHRGLAVSSPEKIGASSLIDIHIKGGEVQLLSTMTLVYLAITPPAGSHSRFCEECIDAARRAMRQHALCMELVQRDAIAKSIYLHWHLVLTPFAPFFVIFSYVIETSSADDLQLLQEFTTSLEAAVDSSETVEKLWRLWHIMSGIAVLYVKAKFQQQEDEAMAPIGSEFSVYLNQLGFLPISQTIMGPIEAPDVEVAGSSQVAHIANWMLGSRNMMGLLEQDLSPIGGLEWRQG</sequence>
<protein>
    <recommendedName>
        <fullName evidence="2">Xylanolytic transcriptional activator regulatory domain-containing protein</fullName>
    </recommendedName>
</protein>
<reference evidence="3" key="1">
    <citation type="journal article" date="2021" name="Nat. Commun.">
        <title>Genetic determinants of endophytism in the Arabidopsis root mycobiome.</title>
        <authorList>
            <person name="Mesny F."/>
            <person name="Miyauchi S."/>
            <person name="Thiergart T."/>
            <person name="Pickel B."/>
            <person name="Atanasova L."/>
            <person name="Karlsson M."/>
            <person name="Huettel B."/>
            <person name="Barry K.W."/>
            <person name="Haridas S."/>
            <person name="Chen C."/>
            <person name="Bauer D."/>
            <person name="Andreopoulos W."/>
            <person name="Pangilinan J."/>
            <person name="LaButti K."/>
            <person name="Riley R."/>
            <person name="Lipzen A."/>
            <person name="Clum A."/>
            <person name="Drula E."/>
            <person name="Henrissat B."/>
            <person name="Kohler A."/>
            <person name="Grigoriev I.V."/>
            <person name="Martin F.M."/>
            <person name="Hacquard S."/>
        </authorList>
    </citation>
    <scope>NUCLEOTIDE SEQUENCE</scope>
    <source>
        <strain evidence="3">FSSC 5 MPI-SDFR-AT-0091</strain>
    </source>
</reference>
<evidence type="ECO:0000259" key="2">
    <source>
        <dbReference type="SMART" id="SM00906"/>
    </source>
</evidence>
<dbReference type="Pfam" id="PF04082">
    <property type="entry name" value="Fungal_trans"/>
    <property type="match status" value="1"/>
</dbReference>
<dbReference type="AlphaFoldDB" id="A0A9P9FZ60"/>
<accession>A0A9P9FZ60</accession>
<dbReference type="PANTHER" id="PTHR46910:SF5">
    <property type="entry name" value="ZN(II)2CYS6 TRANSCRIPTION FACTOR (EUROFUNG)"/>
    <property type="match status" value="1"/>
</dbReference>
<feature type="domain" description="Xylanolytic transcriptional activator regulatory" evidence="2">
    <location>
        <begin position="295"/>
        <end position="367"/>
    </location>
</feature>
<gene>
    <name evidence="3" type="ORF">B0J15DRAFT_518206</name>
</gene>
<dbReference type="GO" id="GO:0008270">
    <property type="term" value="F:zinc ion binding"/>
    <property type="evidence" value="ECO:0007669"/>
    <property type="project" value="InterPro"/>
</dbReference>
<dbReference type="SMART" id="SM00906">
    <property type="entry name" value="Fungal_trans"/>
    <property type="match status" value="1"/>
</dbReference>
<keyword evidence="1" id="KW-0539">Nucleus</keyword>
<dbReference type="CDD" id="cd12148">
    <property type="entry name" value="fungal_TF_MHR"/>
    <property type="match status" value="1"/>
</dbReference>
<name>A0A9P9FZ60_FUSSL</name>
<comment type="caution">
    <text evidence="3">The sequence shown here is derived from an EMBL/GenBank/DDBJ whole genome shotgun (WGS) entry which is preliminary data.</text>
</comment>
<proteinExistence type="predicted"/>
<dbReference type="OrthoDB" id="103819at2759"/>